<accession>F6FJ30</accession>
<proteinExistence type="predicted"/>
<protein>
    <submittedName>
        <fullName evidence="1">Uncharacterized protein</fullName>
    </submittedName>
</protein>
<dbReference type="HOGENOM" id="CLU_114919_0_0_14"/>
<evidence type="ECO:0000313" key="2">
    <source>
        <dbReference type="Proteomes" id="UP000007952"/>
    </source>
</evidence>
<dbReference type="KEGG" id="mhf:MHF_0973"/>
<dbReference type="BioCyc" id="MHAE859194:G1GR7-966-MONOMER"/>
<reference key="2">
    <citation type="submission" date="2011-05" db="EMBL/GenBank/DDBJ databases">
        <title>The Genome of Mycoplasma haemofelis Strain Ohio2, a pathogenic hemoplasma of the cat.</title>
        <authorList>
            <person name="Santos A.P."/>
            <person name="Guimaraes A.M.S."/>
            <person name="SanMiguel P.J."/>
            <person name="Martin S.W."/>
            <person name="Messick J.B."/>
        </authorList>
    </citation>
    <scope>NUCLEOTIDE SEQUENCE</scope>
    <source>
        <strain>Ohio2</strain>
    </source>
</reference>
<dbReference type="AlphaFoldDB" id="F6FJ30"/>
<sequence>MNKLAGASLAGAGAVGTSGLGVYLIKDKLTTPFSQRIDTKKRVILDTDGNTHNAVWTQIVEEYKQKGNIDGIPKDSRIQENLKKYCKENKDTRSSSDEKFKQYLDYCTRENLMTRLPTSLRSWNISKDESKWASAESDYKALTGTNDNGLLIPKDNGNIEKEKLTKQDIMKYCESISTKPFVSATDADYKRGEKWCLVTGG</sequence>
<dbReference type="EMBL" id="CP002808">
    <property type="protein sequence ID" value="AEG73228.1"/>
    <property type="molecule type" value="Genomic_DNA"/>
</dbReference>
<evidence type="ECO:0000313" key="1">
    <source>
        <dbReference type="EMBL" id="AEG73228.1"/>
    </source>
</evidence>
<name>F6FJ30_MYCHI</name>
<gene>
    <name evidence="1" type="ordered locus">MHF_0973</name>
</gene>
<organism evidence="1 2">
    <name type="scientific">Mycoplasma haemofelis (strain Ohio2)</name>
    <dbReference type="NCBI Taxonomy" id="859194"/>
    <lineage>
        <taxon>Bacteria</taxon>
        <taxon>Bacillati</taxon>
        <taxon>Mycoplasmatota</taxon>
        <taxon>Mollicutes</taxon>
        <taxon>Mycoplasmataceae</taxon>
        <taxon>Mycoplasma</taxon>
    </lineage>
</organism>
<reference evidence="1 2" key="1">
    <citation type="journal article" date="2011" name="J. Bacteriol.">
        <title>Complete genome sequences of two hemotropic Mycoplasmas, Mycoplasma haemofelis strain Ohio2 and Mycoplasma suis strain Illinois.</title>
        <authorList>
            <person name="Messick J.B."/>
            <person name="Santos A.P."/>
            <person name="Guimaraes A.M."/>
        </authorList>
    </citation>
    <scope>NUCLEOTIDE SEQUENCE [LARGE SCALE GENOMIC DNA]</scope>
    <source>
        <strain evidence="1 2">Ohio2</strain>
    </source>
</reference>
<dbReference type="STRING" id="859194.MHF_0973"/>
<dbReference type="Proteomes" id="UP000007952">
    <property type="component" value="Chromosome"/>
</dbReference>